<name>A0ABV8ZFA7_9FLAO</name>
<gene>
    <name evidence="1" type="ORF">ACFO3N_10895</name>
</gene>
<sequence>MMNSYFNKFQDGIFVIIKLDNKPSIYFGENSWWLLDDWENEILNNKYLQEIEPLKIEFESIYNAFKTEYSNLNKSTYNNFLPSLYIDFDHKKLYSNFFDQSLENRIMEGWKGIFIENQVQFLELIPENYKYWKYKN</sequence>
<evidence type="ECO:0000313" key="1">
    <source>
        <dbReference type="EMBL" id="MFC4477569.1"/>
    </source>
</evidence>
<proteinExistence type="predicted"/>
<dbReference type="EMBL" id="JBHSFY010000006">
    <property type="protein sequence ID" value="MFC4477569.1"/>
    <property type="molecule type" value="Genomic_DNA"/>
</dbReference>
<accession>A0ABV8ZFA7</accession>
<evidence type="ECO:0000313" key="2">
    <source>
        <dbReference type="Proteomes" id="UP001596003"/>
    </source>
</evidence>
<dbReference type="RefSeq" id="WP_379797659.1">
    <property type="nucleotide sequence ID" value="NZ_JBHSFY010000006.1"/>
</dbReference>
<dbReference type="Proteomes" id="UP001596003">
    <property type="component" value="Unassembled WGS sequence"/>
</dbReference>
<organism evidence="1 2">
    <name type="scientific">Flavobacterium chungangensis</name>
    <dbReference type="NCBI Taxonomy" id="2708132"/>
    <lineage>
        <taxon>Bacteria</taxon>
        <taxon>Pseudomonadati</taxon>
        <taxon>Bacteroidota</taxon>
        <taxon>Flavobacteriia</taxon>
        <taxon>Flavobacteriales</taxon>
        <taxon>Flavobacteriaceae</taxon>
        <taxon>Flavobacterium</taxon>
    </lineage>
</organism>
<comment type="caution">
    <text evidence="1">The sequence shown here is derived from an EMBL/GenBank/DDBJ whole genome shotgun (WGS) entry which is preliminary data.</text>
</comment>
<reference evidence="2" key="1">
    <citation type="journal article" date="2019" name="Int. J. Syst. Evol. Microbiol.">
        <title>The Global Catalogue of Microorganisms (GCM) 10K type strain sequencing project: providing services to taxonomists for standard genome sequencing and annotation.</title>
        <authorList>
            <consortium name="The Broad Institute Genomics Platform"/>
            <consortium name="The Broad Institute Genome Sequencing Center for Infectious Disease"/>
            <person name="Wu L."/>
            <person name="Ma J."/>
        </authorList>
    </citation>
    <scope>NUCLEOTIDE SEQUENCE [LARGE SCALE GENOMIC DNA]</scope>
    <source>
        <strain evidence="2">NBRC 103627</strain>
    </source>
</reference>
<keyword evidence="2" id="KW-1185">Reference proteome</keyword>
<protein>
    <submittedName>
        <fullName evidence="1">Uncharacterized protein</fullName>
    </submittedName>
</protein>